<accession>E9GDG9</accession>
<dbReference type="HOGENOM" id="CLU_1205826_0_0_1"/>
<feature type="signal peptide" evidence="2">
    <location>
        <begin position="1"/>
        <end position="21"/>
    </location>
</feature>
<name>E9GDG9_DAPPU</name>
<feature type="region of interest" description="Disordered" evidence="1">
    <location>
        <begin position="156"/>
        <end position="230"/>
    </location>
</feature>
<dbReference type="OrthoDB" id="6369166at2759"/>
<evidence type="ECO:0000256" key="1">
    <source>
        <dbReference type="SAM" id="MobiDB-lite"/>
    </source>
</evidence>
<organism evidence="3 4">
    <name type="scientific">Daphnia pulex</name>
    <name type="common">Water flea</name>
    <dbReference type="NCBI Taxonomy" id="6669"/>
    <lineage>
        <taxon>Eukaryota</taxon>
        <taxon>Metazoa</taxon>
        <taxon>Ecdysozoa</taxon>
        <taxon>Arthropoda</taxon>
        <taxon>Crustacea</taxon>
        <taxon>Branchiopoda</taxon>
        <taxon>Diplostraca</taxon>
        <taxon>Cladocera</taxon>
        <taxon>Anomopoda</taxon>
        <taxon>Daphniidae</taxon>
        <taxon>Daphnia</taxon>
    </lineage>
</organism>
<protein>
    <submittedName>
        <fullName evidence="3">Uncharacterized protein</fullName>
    </submittedName>
</protein>
<dbReference type="EMBL" id="GL732540">
    <property type="protein sequence ID" value="EFX82479.1"/>
    <property type="molecule type" value="Genomic_DNA"/>
</dbReference>
<dbReference type="KEGG" id="dpx:DAPPUDRAFT_316617"/>
<evidence type="ECO:0000313" key="4">
    <source>
        <dbReference type="Proteomes" id="UP000000305"/>
    </source>
</evidence>
<evidence type="ECO:0000313" key="3">
    <source>
        <dbReference type="EMBL" id="EFX82479.1"/>
    </source>
</evidence>
<keyword evidence="4" id="KW-1185">Reference proteome</keyword>
<keyword evidence="2" id="KW-0732">Signal</keyword>
<dbReference type="Proteomes" id="UP000000305">
    <property type="component" value="Unassembled WGS sequence"/>
</dbReference>
<feature type="chain" id="PRO_5003241107" evidence="2">
    <location>
        <begin position="22"/>
        <end position="230"/>
    </location>
</feature>
<evidence type="ECO:0000256" key="2">
    <source>
        <dbReference type="SAM" id="SignalP"/>
    </source>
</evidence>
<gene>
    <name evidence="3" type="ORF">DAPPUDRAFT_316617</name>
</gene>
<dbReference type="AlphaFoldDB" id="E9GDG9"/>
<feature type="compositionally biased region" description="Low complexity" evidence="1">
    <location>
        <begin position="180"/>
        <end position="189"/>
    </location>
</feature>
<sequence>MKKASVSFIYALAIWAVEMVADTPVGVGTIAGNYLTASNGIVAYLPATRYPSMPWALQRVQNAPKVVSAYLPNQYASPESKPWALPSRFPDTPSNVVAAYLPAQYSSAAIAKTYLCPNSSPANNLAMFKNYSGRPFKQVKTASIVKTASMELEMNESDFASGSGQQKTPDKRKLTPMMDSSPSSSTSSTENVGSIVKRKFSPTIPPKRVRGTTVLPDRGVPQWKNCGSNI</sequence>
<reference evidence="3 4" key="1">
    <citation type="journal article" date="2011" name="Science">
        <title>The ecoresponsive genome of Daphnia pulex.</title>
        <authorList>
            <person name="Colbourne J.K."/>
            <person name="Pfrender M.E."/>
            <person name="Gilbert D."/>
            <person name="Thomas W.K."/>
            <person name="Tucker A."/>
            <person name="Oakley T.H."/>
            <person name="Tokishita S."/>
            <person name="Aerts A."/>
            <person name="Arnold G.J."/>
            <person name="Basu M.K."/>
            <person name="Bauer D.J."/>
            <person name="Caceres C.E."/>
            <person name="Carmel L."/>
            <person name="Casola C."/>
            <person name="Choi J.H."/>
            <person name="Detter J.C."/>
            <person name="Dong Q."/>
            <person name="Dusheyko S."/>
            <person name="Eads B.D."/>
            <person name="Frohlich T."/>
            <person name="Geiler-Samerotte K.A."/>
            <person name="Gerlach D."/>
            <person name="Hatcher P."/>
            <person name="Jogdeo S."/>
            <person name="Krijgsveld J."/>
            <person name="Kriventseva E.V."/>
            <person name="Kultz D."/>
            <person name="Laforsch C."/>
            <person name="Lindquist E."/>
            <person name="Lopez J."/>
            <person name="Manak J.R."/>
            <person name="Muller J."/>
            <person name="Pangilinan J."/>
            <person name="Patwardhan R.P."/>
            <person name="Pitluck S."/>
            <person name="Pritham E.J."/>
            <person name="Rechtsteiner A."/>
            <person name="Rho M."/>
            <person name="Rogozin I.B."/>
            <person name="Sakarya O."/>
            <person name="Salamov A."/>
            <person name="Schaack S."/>
            <person name="Shapiro H."/>
            <person name="Shiga Y."/>
            <person name="Skalitzky C."/>
            <person name="Smith Z."/>
            <person name="Souvorov A."/>
            <person name="Sung W."/>
            <person name="Tang Z."/>
            <person name="Tsuchiya D."/>
            <person name="Tu H."/>
            <person name="Vos H."/>
            <person name="Wang M."/>
            <person name="Wolf Y.I."/>
            <person name="Yamagata H."/>
            <person name="Yamada T."/>
            <person name="Ye Y."/>
            <person name="Shaw J.R."/>
            <person name="Andrews J."/>
            <person name="Crease T.J."/>
            <person name="Tang H."/>
            <person name="Lucas S.M."/>
            <person name="Robertson H.M."/>
            <person name="Bork P."/>
            <person name="Koonin E.V."/>
            <person name="Zdobnov E.M."/>
            <person name="Grigoriev I.V."/>
            <person name="Lynch M."/>
            <person name="Boore J.L."/>
        </authorList>
    </citation>
    <scope>NUCLEOTIDE SEQUENCE [LARGE SCALE GENOMIC DNA]</scope>
</reference>
<feature type="compositionally biased region" description="Polar residues" evidence="1">
    <location>
        <begin position="158"/>
        <end position="167"/>
    </location>
</feature>
<proteinExistence type="predicted"/>
<dbReference type="InParanoid" id="E9GDG9"/>